<gene>
    <name evidence="1" type="ORF">IDAT_10480</name>
</gene>
<dbReference type="Proteomes" id="UP000053718">
    <property type="component" value="Unassembled WGS sequence"/>
</dbReference>
<evidence type="ECO:0000313" key="2">
    <source>
        <dbReference type="Proteomes" id="UP000053718"/>
    </source>
</evidence>
<sequence length="158" mass="17768">MKIAISLILVVVVSVIGLPYIYRILDLYTADYDKFLPVAQASATENLYKLDFAPQRSGYFEVGLLSKDGVSVETLQTLSMTGHLKIERGLDVLWEGEIDKPLHFRSPNNPEIVSKAILFQFPVNTLINITPLKISYQPESDELNTKFPIIYVSISAVY</sequence>
<reference evidence="1 2" key="1">
    <citation type="submission" date="2014-06" db="EMBL/GenBank/DDBJ databases">
        <title>Draft genome sequence of Idiomarina sp. MCCC 1A10513.</title>
        <authorList>
            <person name="Du J."/>
            <person name="Lai Q."/>
            <person name="Shao Z."/>
        </authorList>
    </citation>
    <scope>NUCLEOTIDE SEQUENCE [LARGE SCALE GENOMIC DNA]</scope>
    <source>
        <strain evidence="1 2">MCCC 1A10513</strain>
    </source>
</reference>
<accession>A0A094J602</accession>
<evidence type="ECO:0000313" key="1">
    <source>
        <dbReference type="EMBL" id="KFZ28016.1"/>
    </source>
</evidence>
<dbReference type="EMBL" id="JPIN01000012">
    <property type="protein sequence ID" value="KFZ28016.1"/>
    <property type="molecule type" value="Genomic_DNA"/>
</dbReference>
<comment type="caution">
    <text evidence="1">The sequence shown here is derived from an EMBL/GenBank/DDBJ whole genome shotgun (WGS) entry which is preliminary data.</text>
</comment>
<organism evidence="1 2">
    <name type="scientific">Pseudidiomarina atlantica</name>
    <dbReference type="NCBI Taxonomy" id="1517416"/>
    <lineage>
        <taxon>Bacteria</taxon>
        <taxon>Pseudomonadati</taxon>
        <taxon>Pseudomonadota</taxon>
        <taxon>Gammaproteobacteria</taxon>
        <taxon>Alteromonadales</taxon>
        <taxon>Idiomarinaceae</taxon>
        <taxon>Pseudidiomarina</taxon>
    </lineage>
</organism>
<name>A0A094J602_9GAMM</name>
<protein>
    <submittedName>
        <fullName evidence="1">Uncharacterized protein</fullName>
    </submittedName>
</protein>
<dbReference type="AlphaFoldDB" id="A0A094J602"/>
<dbReference type="OrthoDB" id="9826283at2"/>
<keyword evidence="2" id="KW-1185">Reference proteome</keyword>
<proteinExistence type="predicted"/>
<dbReference type="RefSeq" id="WP_034733397.1">
    <property type="nucleotide sequence ID" value="NZ_JPIN01000012.1"/>
</dbReference>